<dbReference type="KEGG" id="tpal:117648514"/>
<keyword evidence="2" id="KW-1185">Reference proteome</keyword>
<feature type="transmembrane region" description="Helical" evidence="1">
    <location>
        <begin position="207"/>
        <end position="228"/>
    </location>
</feature>
<keyword evidence="1" id="KW-0472">Membrane</keyword>
<dbReference type="RefSeq" id="XP_034246912.1">
    <property type="nucleotide sequence ID" value="XM_034391021.1"/>
</dbReference>
<reference evidence="3" key="1">
    <citation type="submission" date="2025-08" db="UniProtKB">
        <authorList>
            <consortium name="RefSeq"/>
        </authorList>
    </citation>
    <scope>IDENTIFICATION</scope>
    <source>
        <tissue evidence="3">Total insect</tissue>
    </source>
</reference>
<feature type="transmembrane region" description="Helical" evidence="1">
    <location>
        <begin position="83"/>
        <end position="101"/>
    </location>
</feature>
<dbReference type="AlphaFoldDB" id="A0A6P8ZCY2"/>
<keyword evidence="1" id="KW-0812">Transmembrane</keyword>
<feature type="transmembrane region" description="Helical" evidence="1">
    <location>
        <begin position="300"/>
        <end position="319"/>
    </location>
</feature>
<protein>
    <submittedName>
        <fullName evidence="3">Uncharacterized protein LOC117648514</fullName>
    </submittedName>
</protein>
<dbReference type="GeneID" id="117648514"/>
<gene>
    <name evidence="3" type="primary">LOC117648514</name>
</gene>
<name>A0A6P8ZCY2_THRPL</name>
<sequence length="397" mass="44142">MRAACGRLLRPVIADLYVKSESDEEGPLTQHFQWWLRTLQINQLPGLKYAVLAWLRQGTGGMIISVFIMFHWSLESAISRKMFGLRIALAMISCIMMALMLRLRLNHLLVAITYLRDVSVVVESCGPPRARVRMARRARFCAKLVRFYEIYCWATELILMVVIAATKQSWHHTAAQAVVQQLYGYSDGQTQATLAETMRWCLYPFQVIGTTCSVVVGYSLISLIIVIYLCMSELYYSIGLVLEAHGCSALWARQQSALTMACLQLDAAIADFIPHLLICNVVLPLLYALEVVLHGAEADLFAMALAPLVLVVFVPFCLVGDAMCSARAGVVGQAYAGPWLEERGEGLQVRRGMMQSATGLGGVLRGRGVGPLDRKLCGTTMANWFKFLQTFLEFAGR</sequence>
<evidence type="ECO:0000313" key="2">
    <source>
        <dbReference type="Proteomes" id="UP000515158"/>
    </source>
</evidence>
<feature type="transmembrane region" description="Helical" evidence="1">
    <location>
        <begin position="265"/>
        <end position="288"/>
    </location>
</feature>
<dbReference type="Proteomes" id="UP000515158">
    <property type="component" value="Unplaced"/>
</dbReference>
<organism evidence="3">
    <name type="scientific">Thrips palmi</name>
    <name type="common">Melon thrips</name>
    <dbReference type="NCBI Taxonomy" id="161013"/>
    <lineage>
        <taxon>Eukaryota</taxon>
        <taxon>Metazoa</taxon>
        <taxon>Ecdysozoa</taxon>
        <taxon>Arthropoda</taxon>
        <taxon>Hexapoda</taxon>
        <taxon>Insecta</taxon>
        <taxon>Pterygota</taxon>
        <taxon>Neoptera</taxon>
        <taxon>Paraneoptera</taxon>
        <taxon>Thysanoptera</taxon>
        <taxon>Terebrantia</taxon>
        <taxon>Thripoidea</taxon>
        <taxon>Thripidae</taxon>
        <taxon>Thrips</taxon>
    </lineage>
</organism>
<evidence type="ECO:0000256" key="1">
    <source>
        <dbReference type="SAM" id="Phobius"/>
    </source>
</evidence>
<feature type="transmembrane region" description="Helical" evidence="1">
    <location>
        <begin position="49"/>
        <end position="71"/>
    </location>
</feature>
<evidence type="ECO:0000313" key="3">
    <source>
        <dbReference type="RefSeq" id="XP_034246912.1"/>
    </source>
</evidence>
<accession>A0A6P8ZCY2</accession>
<dbReference type="InParanoid" id="A0A6P8ZCY2"/>
<proteinExistence type="predicted"/>
<keyword evidence="1" id="KW-1133">Transmembrane helix</keyword>